<gene>
    <name evidence="1" type="ORF">PBS001_LOCUS2433</name>
</gene>
<accession>A0ABN8CRH5</accession>
<comment type="caution">
    <text evidence="1">The sequence shown here is derived from an EMBL/GenBank/DDBJ whole genome shotgun (WGS) entry which is preliminary data.</text>
</comment>
<dbReference type="EMBL" id="CAKLCB010000130">
    <property type="protein sequence ID" value="CAH0515732.1"/>
    <property type="molecule type" value="Genomic_DNA"/>
</dbReference>
<reference evidence="1 2" key="1">
    <citation type="submission" date="2021-11" db="EMBL/GenBank/DDBJ databases">
        <authorList>
            <person name="Islam A."/>
            <person name="Islam S."/>
            <person name="Flora M.S."/>
            <person name="Rahman M."/>
            <person name="Ziaur R.M."/>
            <person name="Epstein J.H."/>
            <person name="Hassan M."/>
            <person name="Klassen M."/>
            <person name="Woodard K."/>
            <person name="Webb A."/>
            <person name="Webby R.J."/>
            <person name="El Zowalaty M.E."/>
        </authorList>
    </citation>
    <scope>NUCLEOTIDE SEQUENCE [LARGE SCALE GENOMIC DNA]</scope>
    <source>
        <strain evidence="1">Pbs1</strain>
    </source>
</reference>
<sequence length="287" mass="31616">MITNTKALDVTSNGIKAPAHDRSSTFRVAGPVRTAPPIRGRAARSHRSRRGFALGKSRLSLKIDADSITTGKRTPVTGQSTPASTSSSCGSDVVPWWEVEYQCPPPGHLGVHVVPVSTEEQVEDSTYVTNEAVQTSSMTKSTESTRRRFKSVERLTFAQTESILSPKIIQPGIDRYENIHRALRGPRSKILTTMASSPGVLTDSSPSQKRKIRPHDMTECETSLFSTPVTKELKRVHESRLKILSNQVTTPSTFVHPLTRINIGQLHGHDQASNCIDKMEDDERPVP</sequence>
<organism evidence="1 2">
    <name type="scientific">Peronospora belbahrii</name>
    <dbReference type="NCBI Taxonomy" id="622444"/>
    <lineage>
        <taxon>Eukaryota</taxon>
        <taxon>Sar</taxon>
        <taxon>Stramenopiles</taxon>
        <taxon>Oomycota</taxon>
        <taxon>Peronosporomycetes</taxon>
        <taxon>Peronosporales</taxon>
        <taxon>Peronosporaceae</taxon>
        <taxon>Peronospora</taxon>
    </lineage>
</organism>
<evidence type="ECO:0000313" key="2">
    <source>
        <dbReference type="Proteomes" id="UP001158986"/>
    </source>
</evidence>
<name>A0ABN8CRH5_9STRA</name>
<dbReference type="Proteomes" id="UP001158986">
    <property type="component" value="Unassembled WGS sequence"/>
</dbReference>
<keyword evidence="2" id="KW-1185">Reference proteome</keyword>
<protein>
    <submittedName>
        <fullName evidence="1">Uncharacterized protein</fullName>
    </submittedName>
</protein>
<proteinExistence type="predicted"/>
<evidence type="ECO:0000313" key="1">
    <source>
        <dbReference type="EMBL" id="CAH0515732.1"/>
    </source>
</evidence>